<dbReference type="AlphaFoldDB" id="R2PYJ7"/>
<gene>
    <name evidence="1" type="ORF">UAS_00571</name>
</gene>
<dbReference type="Proteomes" id="UP000013777">
    <property type="component" value="Unassembled WGS sequence"/>
</dbReference>
<evidence type="ECO:0000313" key="2">
    <source>
        <dbReference type="Proteomes" id="UP000013777"/>
    </source>
</evidence>
<evidence type="ECO:0000313" key="1">
    <source>
        <dbReference type="EMBL" id="EOH89457.1"/>
    </source>
</evidence>
<proteinExistence type="predicted"/>
<dbReference type="EMBL" id="AJAP01000006">
    <property type="protein sequence ID" value="EOH89457.1"/>
    <property type="molecule type" value="Genomic_DNA"/>
</dbReference>
<dbReference type="RefSeq" id="WP_010753238.1">
    <property type="nucleotide sequence ID" value="NZ_ASVU01000001.1"/>
</dbReference>
<name>R2PYJ7_9ENTE</name>
<dbReference type="eggNOG" id="ENOG5033290">
    <property type="taxonomic scope" value="Bacteria"/>
</dbReference>
<sequence length="104" mass="11661">MPKLNIRQDRFLKALLESSTIDEACTTAGINRTTGYNYLKDPAFVSEYHALKEKVLDHTTECLKRASEEAVAVLTEVMNDEKASTQSRLKSAQNVLDVACLNRK</sequence>
<reference evidence="1 2" key="1">
    <citation type="submission" date="2013-02" db="EMBL/GenBank/DDBJ databases">
        <title>The Genome Sequence of Enterococcus asini ATCC_700915.</title>
        <authorList>
            <consortium name="The Broad Institute Genome Sequencing Platform"/>
            <consortium name="The Broad Institute Genome Sequencing Center for Infectious Disease"/>
            <person name="Earl A.M."/>
            <person name="Gilmore M.S."/>
            <person name="Lebreton F."/>
            <person name="Walker B."/>
            <person name="Young S.K."/>
            <person name="Zeng Q."/>
            <person name="Gargeya S."/>
            <person name="Fitzgerald M."/>
            <person name="Haas B."/>
            <person name="Abouelleil A."/>
            <person name="Alvarado L."/>
            <person name="Arachchi H.M."/>
            <person name="Berlin A.M."/>
            <person name="Chapman S.B."/>
            <person name="Dewar J."/>
            <person name="Goldberg J."/>
            <person name="Griggs A."/>
            <person name="Gujja S."/>
            <person name="Hansen M."/>
            <person name="Howarth C."/>
            <person name="Imamovic A."/>
            <person name="Larimer J."/>
            <person name="McCowan C."/>
            <person name="Murphy C."/>
            <person name="Neiman D."/>
            <person name="Pearson M."/>
            <person name="Priest M."/>
            <person name="Roberts A."/>
            <person name="Saif S."/>
            <person name="Shea T."/>
            <person name="Sisk P."/>
            <person name="Sykes S."/>
            <person name="Wortman J."/>
            <person name="Nusbaum C."/>
            <person name="Birren B."/>
        </authorList>
    </citation>
    <scope>NUCLEOTIDE SEQUENCE [LARGE SCALE GENOMIC DNA]</scope>
    <source>
        <strain evidence="1 2">ATCC 700915</strain>
    </source>
</reference>
<evidence type="ECO:0008006" key="3">
    <source>
        <dbReference type="Google" id="ProtNLM"/>
    </source>
</evidence>
<comment type="caution">
    <text evidence="1">The sequence shown here is derived from an EMBL/GenBank/DDBJ whole genome shotgun (WGS) entry which is preliminary data.</text>
</comment>
<dbReference type="GeneID" id="78363771"/>
<organism evidence="1 2">
    <name type="scientific">Enterococcus asini ATCC 700915</name>
    <dbReference type="NCBI Taxonomy" id="1158606"/>
    <lineage>
        <taxon>Bacteria</taxon>
        <taxon>Bacillati</taxon>
        <taxon>Bacillota</taxon>
        <taxon>Bacilli</taxon>
        <taxon>Lactobacillales</taxon>
        <taxon>Enterococcaceae</taxon>
        <taxon>Enterococcus</taxon>
    </lineage>
</organism>
<dbReference type="OrthoDB" id="2166160at2"/>
<dbReference type="Gene3D" id="1.10.10.60">
    <property type="entry name" value="Homeodomain-like"/>
    <property type="match status" value="1"/>
</dbReference>
<dbReference type="STRING" id="57732.RU94_GL001217"/>
<dbReference type="HOGENOM" id="CLU_151350_0_0_9"/>
<keyword evidence="2" id="KW-1185">Reference proteome</keyword>
<protein>
    <recommendedName>
        <fullName evidence="3">Homeodomain phBC6A51-type domain-containing protein</fullName>
    </recommendedName>
</protein>
<dbReference type="PATRIC" id="fig|1158606.3.peg.548"/>
<accession>R2PYJ7</accession>